<evidence type="ECO:0000313" key="1">
    <source>
        <dbReference type="EMBL" id="KKQ93308.1"/>
    </source>
</evidence>
<dbReference type="PANTHER" id="PTHR43393">
    <property type="entry name" value="CYTOKININ RIBOSIDE 5'-MONOPHOSPHATE PHOSPHORIBOHYDROLASE"/>
    <property type="match status" value="1"/>
</dbReference>
<gene>
    <name evidence="1" type="ORF">UT19_C0014G0012</name>
</gene>
<evidence type="ECO:0008006" key="3">
    <source>
        <dbReference type="Google" id="ProtNLM"/>
    </source>
</evidence>
<name>A0A0G0LN47_9BACT</name>
<organism evidence="1 2">
    <name type="scientific">Candidatus Woesebacteria bacterium GW2011_GWB1_39_10b</name>
    <dbReference type="NCBI Taxonomy" id="1618573"/>
    <lineage>
        <taxon>Bacteria</taxon>
        <taxon>Candidatus Woeseibacteriota</taxon>
    </lineage>
</organism>
<evidence type="ECO:0000313" key="2">
    <source>
        <dbReference type="Proteomes" id="UP000034932"/>
    </source>
</evidence>
<dbReference type="Pfam" id="PF18306">
    <property type="entry name" value="LDcluster4"/>
    <property type="match status" value="1"/>
</dbReference>
<dbReference type="STRING" id="1618573.UT19_C0014G0012"/>
<dbReference type="EMBL" id="LBVW01000014">
    <property type="protein sequence ID" value="KKQ93308.1"/>
    <property type="molecule type" value="Genomic_DNA"/>
</dbReference>
<dbReference type="InterPro" id="IPR052341">
    <property type="entry name" value="LOG_family_nucleotidases"/>
</dbReference>
<dbReference type="InterPro" id="IPR041164">
    <property type="entry name" value="LDcluster4"/>
</dbReference>
<reference evidence="1 2" key="1">
    <citation type="journal article" date="2015" name="Nature">
        <title>rRNA introns, odd ribosomes, and small enigmatic genomes across a large radiation of phyla.</title>
        <authorList>
            <person name="Brown C.T."/>
            <person name="Hug L.A."/>
            <person name="Thomas B.C."/>
            <person name="Sharon I."/>
            <person name="Castelle C.J."/>
            <person name="Singh A."/>
            <person name="Wilkins M.J."/>
            <person name="Williams K.H."/>
            <person name="Banfield J.F."/>
        </authorList>
    </citation>
    <scope>NUCLEOTIDE SEQUENCE [LARGE SCALE GENOMIC DNA]</scope>
</reference>
<dbReference type="Proteomes" id="UP000034932">
    <property type="component" value="Unassembled WGS sequence"/>
</dbReference>
<dbReference type="AlphaFoldDB" id="A0A0G0LN47"/>
<proteinExistence type="predicted"/>
<comment type="caution">
    <text evidence="1">The sequence shown here is derived from an EMBL/GenBank/DDBJ whole genome shotgun (WGS) entry which is preliminary data.</text>
</comment>
<dbReference type="PANTHER" id="PTHR43393:SF3">
    <property type="entry name" value="LYSINE DECARBOXYLASE-LIKE PROTEIN"/>
    <property type="match status" value="1"/>
</dbReference>
<dbReference type="Gene3D" id="3.40.50.450">
    <property type="match status" value="1"/>
</dbReference>
<dbReference type="SUPFAM" id="SSF102405">
    <property type="entry name" value="MCP/YpsA-like"/>
    <property type="match status" value="1"/>
</dbReference>
<accession>A0A0G0LN47</accession>
<sequence>MKKVIFVAGNSHGEIRKSAIRMARVVGRLIAKNGNILLTGGTLGVPEEAVMGAKEKNGETVAISPGVSMKEHLEKYKQSARSDKYIFTGLGDMGRNIYNIRSCDAVVIIGGGMGTLTEFCMAYAEGKPIGVLLGTGGITSIIKELINLTKKKPKAPVFYSDKPGDLINKISKVY</sequence>
<dbReference type="GO" id="GO:0005829">
    <property type="term" value="C:cytosol"/>
    <property type="evidence" value="ECO:0007669"/>
    <property type="project" value="TreeGrafter"/>
</dbReference>
<protein>
    <recommendedName>
        <fullName evidence="3">Rossmann fold nucleotide-binding protein</fullName>
    </recommendedName>
</protein>